<name>A0A317ZGP0_9BACT</name>
<dbReference type="InterPro" id="IPR009003">
    <property type="entry name" value="Peptidase_S1_PA"/>
</dbReference>
<evidence type="ECO:0008006" key="4">
    <source>
        <dbReference type="Google" id="ProtNLM"/>
    </source>
</evidence>
<keyword evidence="1" id="KW-0732">Signal</keyword>
<evidence type="ECO:0000256" key="1">
    <source>
        <dbReference type="SAM" id="SignalP"/>
    </source>
</evidence>
<comment type="caution">
    <text evidence="2">The sequence shown here is derived from an EMBL/GenBank/DDBJ whole genome shotgun (WGS) entry which is preliminary data.</text>
</comment>
<sequence>MTLAPSLFLKCFCALIFVPFSSVSSGANGTETAEERVARLKRELMEAEAAAEAKSSPSGKSPSGGEIPVGALVIVEAKEGGGGSGFIAEMKGRKFFVTNIHVLAAARGAMLWTVDGQELQLPDIAFLSKKRDLAIVPLNWTGNALMISNSLAFDDVSIGDRITVMGNSDGAGVATKLRGDVDGIGPEEIEISAKFVPGNSGSPIVHDKLGKVIGIVSYMKDLSQKDKWTEDSELSDIRRFGFRLDGEIEWHRISLEDLYEQGELFANFEERTYLLARTIYMLKNKRTIMTGYASHDSLGYLFEPFGENFSWRRGLASANNIRKLDDFVDGLERELISDRSSTKKALKVNYFKERFEQVDSLRDYSQGELKQVSF</sequence>
<accession>A0A317ZGP0</accession>
<dbReference type="Proteomes" id="UP000247099">
    <property type="component" value="Unassembled WGS sequence"/>
</dbReference>
<dbReference type="InterPro" id="IPR043504">
    <property type="entry name" value="Peptidase_S1_PA_chymotrypsin"/>
</dbReference>
<dbReference type="InParanoid" id="A0A317ZGP0"/>
<dbReference type="EMBL" id="QHJQ01000005">
    <property type="protein sequence ID" value="PXA04072.1"/>
    <property type="molecule type" value="Genomic_DNA"/>
</dbReference>
<evidence type="ECO:0000313" key="2">
    <source>
        <dbReference type="EMBL" id="PXA04072.1"/>
    </source>
</evidence>
<organism evidence="2 3">
    <name type="scientific">Coraliomargarita sinensis</name>
    <dbReference type="NCBI Taxonomy" id="2174842"/>
    <lineage>
        <taxon>Bacteria</taxon>
        <taxon>Pseudomonadati</taxon>
        <taxon>Verrucomicrobiota</taxon>
        <taxon>Opitutia</taxon>
        <taxon>Puniceicoccales</taxon>
        <taxon>Coraliomargaritaceae</taxon>
        <taxon>Coraliomargarita</taxon>
    </lineage>
</organism>
<dbReference type="Pfam" id="PF13365">
    <property type="entry name" value="Trypsin_2"/>
    <property type="match status" value="1"/>
</dbReference>
<dbReference type="Gene3D" id="2.40.10.10">
    <property type="entry name" value="Trypsin-like serine proteases"/>
    <property type="match status" value="2"/>
</dbReference>
<evidence type="ECO:0000313" key="3">
    <source>
        <dbReference type="Proteomes" id="UP000247099"/>
    </source>
</evidence>
<feature type="chain" id="PRO_5016288866" description="Serine protease" evidence="1">
    <location>
        <begin position="30"/>
        <end position="374"/>
    </location>
</feature>
<gene>
    <name evidence="2" type="ORF">DDZ13_08515</name>
</gene>
<dbReference type="SUPFAM" id="SSF50494">
    <property type="entry name" value="Trypsin-like serine proteases"/>
    <property type="match status" value="1"/>
</dbReference>
<reference evidence="2 3" key="1">
    <citation type="submission" date="2018-05" db="EMBL/GenBank/DDBJ databases">
        <title>Coraliomargarita sinensis sp. nov., isolated from a marine solar saltern.</title>
        <authorList>
            <person name="Zhou L.Y."/>
        </authorList>
    </citation>
    <scope>NUCLEOTIDE SEQUENCE [LARGE SCALE GENOMIC DNA]</scope>
    <source>
        <strain evidence="2 3">WN38</strain>
    </source>
</reference>
<proteinExistence type="predicted"/>
<protein>
    <recommendedName>
        <fullName evidence="4">Serine protease</fullName>
    </recommendedName>
</protein>
<dbReference type="AlphaFoldDB" id="A0A317ZGP0"/>
<feature type="signal peptide" evidence="1">
    <location>
        <begin position="1"/>
        <end position="29"/>
    </location>
</feature>
<keyword evidence="3" id="KW-1185">Reference proteome</keyword>